<dbReference type="eggNOG" id="KOG3280">
    <property type="taxonomic scope" value="Eukaryota"/>
</dbReference>
<dbReference type="STRING" id="1537102.L1LA52"/>
<name>L1LA52_THEEQ</name>
<dbReference type="GO" id="GO:0006412">
    <property type="term" value="P:translation"/>
    <property type="evidence" value="ECO:0007669"/>
    <property type="project" value="InterPro"/>
</dbReference>
<dbReference type="InterPro" id="IPR036373">
    <property type="entry name" value="Ribosomal_bL17_sf"/>
</dbReference>
<dbReference type="SUPFAM" id="SSF64263">
    <property type="entry name" value="Prokaryotic ribosomal protein L17"/>
    <property type="match status" value="1"/>
</dbReference>
<dbReference type="InterPro" id="IPR000456">
    <property type="entry name" value="Ribosomal_bL17"/>
</dbReference>
<proteinExistence type="inferred from homology"/>
<reference evidence="6 7" key="1">
    <citation type="journal article" date="2012" name="BMC Genomics">
        <title>Comparative genomic analysis and phylogenetic position of Theileria equi.</title>
        <authorList>
            <person name="Kappmeyer L.S."/>
            <person name="Thiagarajan M."/>
            <person name="Herndon D.R."/>
            <person name="Ramsay J.D."/>
            <person name="Caler E."/>
            <person name="Djikeng A."/>
            <person name="Gillespie J.J."/>
            <person name="Lau A.O."/>
            <person name="Roalson E.H."/>
            <person name="Silva J.C."/>
            <person name="Silva M.G."/>
            <person name="Suarez C.E."/>
            <person name="Ueti M.W."/>
            <person name="Nene V.M."/>
            <person name="Mealey R.H."/>
            <person name="Knowles D.P."/>
            <person name="Brayton K.A."/>
        </authorList>
    </citation>
    <scope>NUCLEOTIDE SEQUENCE [LARGE SCALE GENOMIC DNA]</scope>
    <source>
        <strain evidence="6 7">WA</strain>
    </source>
</reference>
<dbReference type="Proteomes" id="UP000031512">
    <property type="component" value="Unassembled WGS sequence"/>
</dbReference>
<dbReference type="OrthoDB" id="275000at2759"/>
<keyword evidence="5" id="KW-0732">Signal</keyword>
<evidence type="ECO:0000256" key="3">
    <source>
        <dbReference type="ARBA" id="ARBA00023274"/>
    </source>
</evidence>
<dbReference type="AlphaFoldDB" id="L1LA52"/>
<protein>
    <submittedName>
        <fullName evidence="6">50S ribosomal protein L17, putative</fullName>
    </submittedName>
</protein>
<feature type="signal peptide" evidence="5">
    <location>
        <begin position="1"/>
        <end position="20"/>
    </location>
</feature>
<dbReference type="GeneID" id="15804909"/>
<dbReference type="GO" id="GO:0003735">
    <property type="term" value="F:structural constituent of ribosome"/>
    <property type="evidence" value="ECO:0007669"/>
    <property type="project" value="InterPro"/>
</dbReference>
<evidence type="ECO:0000256" key="4">
    <source>
        <dbReference type="RuleBase" id="RU000660"/>
    </source>
</evidence>
<dbReference type="PANTHER" id="PTHR14413:SF16">
    <property type="entry name" value="LARGE RIBOSOMAL SUBUNIT PROTEIN BL17M"/>
    <property type="match status" value="1"/>
</dbReference>
<comment type="caution">
    <text evidence="6">The sequence shown here is derived from an EMBL/GenBank/DDBJ whole genome shotgun (WGS) entry which is preliminary data.</text>
</comment>
<dbReference type="GO" id="GO:0015934">
    <property type="term" value="C:large ribosomal subunit"/>
    <property type="evidence" value="ECO:0007669"/>
    <property type="project" value="TreeGrafter"/>
</dbReference>
<evidence type="ECO:0000256" key="5">
    <source>
        <dbReference type="SAM" id="SignalP"/>
    </source>
</evidence>
<feature type="chain" id="PRO_5003952924" evidence="5">
    <location>
        <begin position="21"/>
        <end position="154"/>
    </location>
</feature>
<dbReference type="VEuPathDB" id="PiroplasmaDB:BEWA_017270"/>
<evidence type="ECO:0000313" key="7">
    <source>
        <dbReference type="Proteomes" id="UP000031512"/>
    </source>
</evidence>
<organism evidence="6 7">
    <name type="scientific">Theileria equi strain WA</name>
    <dbReference type="NCBI Taxonomy" id="1537102"/>
    <lineage>
        <taxon>Eukaryota</taxon>
        <taxon>Sar</taxon>
        <taxon>Alveolata</taxon>
        <taxon>Apicomplexa</taxon>
        <taxon>Aconoidasida</taxon>
        <taxon>Piroplasmida</taxon>
        <taxon>Theileriidae</taxon>
        <taxon>Theileria</taxon>
    </lineage>
</organism>
<dbReference type="EMBL" id="ACOU01000008">
    <property type="protein sequence ID" value="EKX72048.1"/>
    <property type="molecule type" value="Genomic_DNA"/>
</dbReference>
<dbReference type="PANTHER" id="PTHR14413">
    <property type="entry name" value="RIBOSOMAL PROTEIN L17"/>
    <property type="match status" value="1"/>
</dbReference>
<keyword evidence="2 4" id="KW-0689">Ribosomal protein</keyword>
<dbReference type="NCBIfam" id="TIGR00059">
    <property type="entry name" value="L17"/>
    <property type="match status" value="1"/>
</dbReference>
<sequence length="154" mass="18384">MSISGIFFLVIFFSIRFSHPFLTHSVQRYRDLTLFGNLRTREKLKRSHSGRKALLRALTTEVLRHGRIITTASKARQARPRIERIIKYSKYDNKRHALNLIRRYLYDSKLARRVLRMAPKRFEERHGGYCRIKKLSFCNKGDNSNRVILELLEY</sequence>
<keyword evidence="3 4" id="KW-0687">Ribonucleoprotein</keyword>
<comment type="similarity">
    <text evidence="1 4">Belongs to the bacterial ribosomal protein bL17 family.</text>
</comment>
<dbReference type="Gene3D" id="3.90.1030.10">
    <property type="entry name" value="Ribosomal protein L17"/>
    <property type="match status" value="1"/>
</dbReference>
<dbReference type="Pfam" id="PF01196">
    <property type="entry name" value="Ribosomal_L17"/>
    <property type="match status" value="1"/>
</dbReference>
<gene>
    <name evidence="6" type="ORF">BEWA_017270</name>
</gene>
<keyword evidence="7" id="KW-1185">Reference proteome</keyword>
<evidence type="ECO:0000256" key="1">
    <source>
        <dbReference type="ARBA" id="ARBA00008777"/>
    </source>
</evidence>
<evidence type="ECO:0000256" key="2">
    <source>
        <dbReference type="ARBA" id="ARBA00022980"/>
    </source>
</evidence>
<evidence type="ECO:0000313" key="6">
    <source>
        <dbReference type="EMBL" id="EKX72048.1"/>
    </source>
</evidence>
<accession>L1LA52</accession>
<dbReference type="KEGG" id="beq:BEWA_017270"/>
<dbReference type="RefSeq" id="XP_004831500.1">
    <property type="nucleotide sequence ID" value="XM_004831443.1"/>
</dbReference>